<reference evidence="1 2" key="1">
    <citation type="journal article" date="2016" name="Nat. Commun.">
        <title>Thousands of microbial genomes shed light on interconnected biogeochemical processes in an aquifer system.</title>
        <authorList>
            <person name="Anantharaman K."/>
            <person name="Brown C.T."/>
            <person name="Hug L.A."/>
            <person name="Sharon I."/>
            <person name="Castelle C.J."/>
            <person name="Probst A.J."/>
            <person name="Thomas B.C."/>
            <person name="Singh A."/>
            <person name="Wilkins M.J."/>
            <person name="Karaoz U."/>
            <person name="Brodie E.L."/>
            <person name="Williams K.H."/>
            <person name="Hubbard S.S."/>
            <person name="Banfield J.F."/>
        </authorList>
    </citation>
    <scope>NUCLEOTIDE SEQUENCE [LARGE SCALE GENOMIC DNA]</scope>
</reference>
<dbReference type="AlphaFoldDB" id="A0A1F5GFD3"/>
<evidence type="ECO:0000313" key="2">
    <source>
        <dbReference type="Proteomes" id="UP000177124"/>
    </source>
</evidence>
<accession>A0A1F5GFD3</accession>
<name>A0A1F5GFD3_9BACT</name>
<dbReference type="Proteomes" id="UP000177124">
    <property type="component" value="Unassembled WGS sequence"/>
</dbReference>
<dbReference type="EMBL" id="MFBF01000041">
    <property type="protein sequence ID" value="OGD90554.1"/>
    <property type="molecule type" value="Genomic_DNA"/>
</dbReference>
<protein>
    <submittedName>
        <fullName evidence="1">Uncharacterized protein</fullName>
    </submittedName>
</protein>
<organism evidence="1 2">
    <name type="scientific">Candidatus Curtissbacteria bacterium RIFCSPHIGHO2_02_FULL_42_15</name>
    <dbReference type="NCBI Taxonomy" id="1797716"/>
    <lineage>
        <taxon>Bacteria</taxon>
        <taxon>Candidatus Curtissiibacteriota</taxon>
    </lineage>
</organism>
<gene>
    <name evidence="1" type="ORF">A3D07_01085</name>
</gene>
<evidence type="ECO:0000313" key="1">
    <source>
        <dbReference type="EMBL" id="OGD90554.1"/>
    </source>
</evidence>
<sequence>MKETMSGRIIKQAALQRHLKTMVDRASSCRNRNLADDAIDMLLRDDPQLDYSIGRTNNLHSRELDNDPLAP</sequence>
<comment type="caution">
    <text evidence="1">The sequence shown here is derived from an EMBL/GenBank/DDBJ whole genome shotgun (WGS) entry which is preliminary data.</text>
</comment>
<proteinExistence type="predicted"/>